<protein>
    <submittedName>
        <fullName evidence="2">Uncharacterized protein</fullName>
    </submittedName>
</protein>
<name>A0A0D9WQ24_9ORYZ</name>
<keyword evidence="3" id="KW-1185">Reference proteome</keyword>
<dbReference type="Gramene" id="LPERR06G11880.1">
    <property type="protein sequence ID" value="LPERR06G11880.1"/>
    <property type="gene ID" value="LPERR06G11880"/>
</dbReference>
<reference evidence="3" key="2">
    <citation type="submission" date="2013-12" db="EMBL/GenBank/DDBJ databases">
        <authorList>
            <person name="Yu Y."/>
            <person name="Lee S."/>
            <person name="de Baynast K."/>
            <person name="Wissotski M."/>
            <person name="Liu L."/>
            <person name="Talag J."/>
            <person name="Goicoechea J."/>
            <person name="Angelova A."/>
            <person name="Jetty R."/>
            <person name="Kudrna D."/>
            <person name="Golser W."/>
            <person name="Rivera L."/>
            <person name="Zhang J."/>
            <person name="Wing R."/>
        </authorList>
    </citation>
    <scope>NUCLEOTIDE SEQUENCE</scope>
</reference>
<accession>A0A0D9WQ24</accession>
<feature type="region of interest" description="Disordered" evidence="1">
    <location>
        <begin position="1"/>
        <end position="21"/>
    </location>
</feature>
<reference evidence="2 3" key="1">
    <citation type="submission" date="2012-08" db="EMBL/GenBank/DDBJ databases">
        <title>Oryza genome evolution.</title>
        <authorList>
            <person name="Wing R.A."/>
        </authorList>
    </citation>
    <scope>NUCLEOTIDE SEQUENCE</scope>
</reference>
<evidence type="ECO:0000313" key="2">
    <source>
        <dbReference type="EnsemblPlants" id="LPERR06G11880.1"/>
    </source>
</evidence>
<dbReference type="EnsemblPlants" id="LPERR06G11880.1">
    <property type="protein sequence ID" value="LPERR06G11880.1"/>
    <property type="gene ID" value="LPERR06G11880"/>
</dbReference>
<proteinExistence type="predicted"/>
<dbReference type="HOGENOM" id="CLU_878148_0_0_1"/>
<reference evidence="2" key="3">
    <citation type="submission" date="2015-04" db="UniProtKB">
        <authorList>
            <consortium name="EnsemblPlants"/>
        </authorList>
    </citation>
    <scope>IDENTIFICATION</scope>
</reference>
<dbReference type="Proteomes" id="UP000032180">
    <property type="component" value="Chromosome 6"/>
</dbReference>
<sequence length="317" mass="33759">MAVMRRFDGIHPSPTHGGPRSCAVRHRGSGSSNFCQRRHLPPLRRWLAERHASVRLPPPATTSIRAADVASIRAIRVAAASSPSPLSTVAAASSTSTPLRPCRRLILLLRLSPPSSPPPPPPTLSAVAAVSSSTSSPFAPARHSPRSVSSSVHASHLLPPFFVVNAPPRRRRGSALTTLRPDTAFAKPRRRLTPRDPHLPGSYASGIHCGHRCTTSSSRCRAATCSCDASPAHMMEWPTYLTGEGGVSISVAFPRGHSSIHRLPSLLTSSASLLPYWPLAKLIGQKDDSDEAIFLSSTFLPGGRGIVQPQGVALGRR</sequence>
<evidence type="ECO:0000256" key="1">
    <source>
        <dbReference type="SAM" id="MobiDB-lite"/>
    </source>
</evidence>
<organism evidence="2 3">
    <name type="scientific">Leersia perrieri</name>
    <dbReference type="NCBI Taxonomy" id="77586"/>
    <lineage>
        <taxon>Eukaryota</taxon>
        <taxon>Viridiplantae</taxon>
        <taxon>Streptophyta</taxon>
        <taxon>Embryophyta</taxon>
        <taxon>Tracheophyta</taxon>
        <taxon>Spermatophyta</taxon>
        <taxon>Magnoliopsida</taxon>
        <taxon>Liliopsida</taxon>
        <taxon>Poales</taxon>
        <taxon>Poaceae</taxon>
        <taxon>BOP clade</taxon>
        <taxon>Oryzoideae</taxon>
        <taxon>Oryzeae</taxon>
        <taxon>Oryzinae</taxon>
        <taxon>Leersia</taxon>
    </lineage>
</organism>
<feature type="region of interest" description="Disordered" evidence="1">
    <location>
        <begin position="172"/>
        <end position="199"/>
    </location>
</feature>
<dbReference type="AlphaFoldDB" id="A0A0D9WQ24"/>
<evidence type="ECO:0000313" key="3">
    <source>
        <dbReference type="Proteomes" id="UP000032180"/>
    </source>
</evidence>